<dbReference type="PROSITE" id="PS50404">
    <property type="entry name" value="GST_NTER"/>
    <property type="match status" value="1"/>
</dbReference>
<dbReference type="EMBL" id="MTJN01000002">
    <property type="protein sequence ID" value="OOV05502.1"/>
    <property type="molecule type" value="Genomic_DNA"/>
</dbReference>
<accession>A0A1T1AMY1</accession>
<dbReference type="SFLD" id="SFLDG00358">
    <property type="entry name" value="Main_(cytGST)"/>
    <property type="match status" value="1"/>
</dbReference>
<dbReference type="PANTHER" id="PTHR43968:SF6">
    <property type="entry name" value="GLUTATHIONE S-TRANSFERASE OMEGA"/>
    <property type="match status" value="1"/>
</dbReference>
<dbReference type="Gene3D" id="1.20.1050.10">
    <property type="match status" value="1"/>
</dbReference>
<gene>
    <name evidence="3" type="ORF">RF819_01180</name>
</gene>
<protein>
    <recommendedName>
        <fullName evidence="5">Glutathione S-transferase</fullName>
    </recommendedName>
</protein>
<dbReference type="SUPFAM" id="SSF47616">
    <property type="entry name" value="GST C-terminal domain-like"/>
    <property type="match status" value="1"/>
</dbReference>
<dbReference type="Gene3D" id="3.40.30.10">
    <property type="entry name" value="Glutaredoxin"/>
    <property type="match status" value="1"/>
</dbReference>
<dbReference type="InterPro" id="IPR036249">
    <property type="entry name" value="Thioredoxin-like_sf"/>
</dbReference>
<sequence>MKLYQFPVSHYSAKVHITMLEKGLKFEAPELSWAYLKSPEFLAINPMGKVPFLQDGDFGIGESEVIVEYLEERYPQPALLPAGIEARARCRWLSRFHDMYLGPQLSTLYFALSDGRAAQPAFQVEVDRLHQLIAILEGQIAPAPFFLGQQFTLADASYAVSYLYIGKLSSAHGKPVAPSAMPRLAAWFDAVKSRPSVAPVLAATEAALAQ</sequence>
<dbReference type="PROSITE" id="PS50405">
    <property type="entry name" value="GST_CTER"/>
    <property type="match status" value="1"/>
</dbReference>
<dbReference type="Pfam" id="PF13410">
    <property type="entry name" value="GST_C_2"/>
    <property type="match status" value="1"/>
</dbReference>
<feature type="domain" description="GST C-terminal" evidence="2">
    <location>
        <begin position="83"/>
        <end position="210"/>
    </location>
</feature>
<dbReference type="OrthoDB" id="9797500at2"/>
<name>A0A1T1AMY1_RHOFE</name>
<feature type="domain" description="GST N-terminal" evidence="1">
    <location>
        <begin position="1"/>
        <end position="78"/>
    </location>
</feature>
<dbReference type="InterPro" id="IPR040079">
    <property type="entry name" value="Glutathione_S-Trfase"/>
</dbReference>
<dbReference type="RefSeq" id="WP_078363280.1">
    <property type="nucleotide sequence ID" value="NZ_MTJN01000002.1"/>
</dbReference>
<keyword evidence="4" id="KW-1185">Reference proteome</keyword>
<dbReference type="PANTHER" id="PTHR43968">
    <property type="match status" value="1"/>
</dbReference>
<evidence type="ECO:0000313" key="4">
    <source>
        <dbReference type="Proteomes" id="UP000190750"/>
    </source>
</evidence>
<dbReference type="SFLD" id="SFLDS00019">
    <property type="entry name" value="Glutathione_Transferase_(cytos"/>
    <property type="match status" value="1"/>
</dbReference>
<dbReference type="InterPro" id="IPR004045">
    <property type="entry name" value="Glutathione_S-Trfase_N"/>
</dbReference>
<dbReference type="AlphaFoldDB" id="A0A1T1AMY1"/>
<evidence type="ECO:0000259" key="2">
    <source>
        <dbReference type="PROSITE" id="PS50405"/>
    </source>
</evidence>
<evidence type="ECO:0008006" key="5">
    <source>
        <dbReference type="Google" id="ProtNLM"/>
    </source>
</evidence>
<dbReference type="CDD" id="cd00570">
    <property type="entry name" value="GST_N_family"/>
    <property type="match status" value="1"/>
</dbReference>
<dbReference type="STRING" id="28066.RF819_01180"/>
<reference evidence="3 4" key="1">
    <citation type="submission" date="2017-01" db="EMBL/GenBank/DDBJ databases">
        <title>Genome sequencing of Rhodoferax fermentans JCM 7819.</title>
        <authorList>
            <person name="Kim Y.J."/>
            <person name="Farh M.E.-A."/>
            <person name="Yang D.-C."/>
        </authorList>
    </citation>
    <scope>NUCLEOTIDE SEQUENCE [LARGE SCALE GENOMIC DNA]</scope>
    <source>
        <strain evidence="3 4">JCM 7819</strain>
    </source>
</reference>
<dbReference type="InterPro" id="IPR010987">
    <property type="entry name" value="Glutathione-S-Trfase_C-like"/>
</dbReference>
<evidence type="ECO:0000313" key="3">
    <source>
        <dbReference type="EMBL" id="OOV05502.1"/>
    </source>
</evidence>
<dbReference type="SUPFAM" id="SSF52833">
    <property type="entry name" value="Thioredoxin-like"/>
    <property type="match status" value="1"/>
</dbReference>
<comment type="caution">
    <text evidence="3">The sequence shown here is derived from an EMBL/GenBank/DDBJ whole genome shotgun (WGS) entry which is preliminary data.</text>
</comment>
<dbReference type="InterPro" id="IPR036282">
    <property type="entry name" value="Glutathione-S-Trfase_C_sf"/>
</dbReference>
<evidence type="ECO:0000259" key="1">
    <source>
        <dbReference type="PROSITE" id="PS50404"/>
    </source>
</evidence>
<dbReference type="Pfam" id="PF13417">
    <property type="entry name" value="GST_N_3"/>
    <property type="match status" value="1"/>
</dbReference>
<dbReference type="GO" id="GO:0005737">
    <property type="term" value="C:cytoplasm"/>
    <property type="evidence" value="ECO:0007669"/>
    <property type="project" value="TreeGrafter"/>
</dbReference>
<dbReference type="Proteomes" id="UP000190750">
    <property type="component" value="Unassembled WGS sequence"/>
</dbReference>
<organism evidence="3 4">
    <name type="scientific">Rhodoferax fermentans</name>
    <dbReference type="NCBI Taxonomy" id="28066"/>
    <lineage>
        <taxon>Bacteria</taxon>
        <taxon>Pseudomonadati</taxon>
        <taxon>Pseudomonadota</taxon>
        <taxon>Betaproteobacteria</taxon>
        <taxon>Burkholderiales</taxon>
        <taxon>Comamonadaceae</taxon>
        <taxon>Rhodoferax</taxon>
    </lineage>
</organism>
<proteinExistence type="predicted"/>
<dbReference type="InterPro" id="IPR050983">
    <property type="entry name" value="GST_Omega/HSP26"/>
</dbReference>